<evidence type="ECO:0000259" key="3">
    <source>
        <dbReference type="SMART" id="SM00829"/>
    </source>
</evidence>
<proteinExistence type="predicted"/>
<comment type="caution">
    <text evidence="4">The sequence shown here is derived from an EMBL/GenBank/DDBJ whole genome shotgun (WGS) entry which is preliminary data.</text>
</comment>
<evidence type="ECO:0000256" key="2">
    <source>
        <dbReference type="ARBA" id="ARBA00023002"/>
    </source>
</evidence>
<dbReference type="Pfam" id="PF13602">
    <property type="entry name" value="ADH_zinc_N_2"/>
    <property type="match status" value="1"/>
</dbReference>
<protein>
    <submittedName>
        <fullName evidence="4">Zinc-binding dehydrogenase</fullName>
    </submittedName>
</protein>
<organism evidence="4 5">
    <name type="scientific">Arcicella lustrica</name>
    <dbReference type="NCBI Taxonomy" id="2984196"/>
    <lineage>
        <taxon>Bacteria</taxon>
        <taxon>Pseudomonadati</taxon>
        <taxon>Bacteroidota</taxon>
        <taxon>Cytophagia</taxon>
        <taxon>Cytophagales</taxon>
        <taxon>Flectobacillaceae</taxon>
        <taxon>Arcicella</taxon>
    </lineage>
</organism>
<dbReference type="InterPro" id="IPR020843">
    <property type="entry name" value="ER"/>
</dbReference>
<dbReference type="SUPFAM" id="SSF51735">
    <property type="entry name" value="NAD(P)-binding Rossmann-fold domains"/>
    <property type="match status" value="1"/>
</dbReference>
<feature type="domain" description="Enoyl reductase (ER)" evidence="3">
    <location>
        <begin position="10"/>
        <end position="320"/>
    </location>
</feature>
<accession>A0ABU5SQ43</accession>
<dbReference type="InterPro" id="IPR011032">
    <property type="entry name" value="GroES-like_sf"/>
</dbReference>
<dbReference type="SUPFAM" id="SSF50129">
    <property type="entry name" value="GroES-like"/>
    <property type="match status" value="1"/>
</dbReference>
<dbReference type="Gene3D" id="3.40.50.720">
    <property type="entry name" value="NAD(P)-binding Rossmann-like Domain"/>
    <property type="match status" value="1"/>
</dbReference>
<dbReference type="EMBL" id="JAYGIM010000021">
    <property type="protein sequence ID" value="MEA5429441.1"/>
    <property type="molecule type" value="Genomic_DNA"/>
</dbReference>
<gene>
    <name evidence="4" type="ORF">VB798_22810</name>
</gene>
<dbReference type="InterPro" id="IPR036291">
    <property type="entry name" value="NAD(P)-bd_dom_sf"/>
</dbReference>
<evidence type="ECO:0000313" key="4">
    <source>
        <dbReference type="EMBL" id="MEA5429441.1"/>
    </source>
</evidence>
<dbReference type="PANTHER" id="PTHR48106:SF18">
    <property type="entry name" value="QUINONE OXIDOREDUCTASE PIG3"/>
    <property type="match status" value="1"/>
</dbReference>
<dbReference type="Pfam" id="PF08240">
    <property type="entry name" value="ADH_N"/>
    <property type="match status" value="1"/>
</dbReference>
<keyword evidence="5" id="KW-1185">Reference proteome</keyword>
<sequence>MKVIVIYESGSSENLIIEDRPMPNPKNGKVLVKIKAFGLNRSELMTRKGYSPNVKFPRVLGIECVGEVIEDPSAELTNGQKVAAFMGGMGRDFDGSYAEYGVFPKSILMPFDSTLSWSILGALPEMFQTVYGSLHLALKMQKGESLLIRGGSSSIGLFATQMASKFGLSVISTTRDRNKEQSLLSNGANKVLIDNGLIHETIKEINPKGVDKALELVGVNTLPDTLLCLKQGGKACMTGMLSEQWSFQNFAPMEVIPPTVSLTTYDSGAVRVGTGAFQEFIKDIENQTLQMINHTVFPFTDIVKAHQFMESNKASGKIVMITEHP</sequence>
<evidence type="ECO:0000256" key="1">
    <source>
        <dbReference type="ARBA" id="ARBA00022857"/>
    </source>
</evidence>
<dbReference type="Gene3D" id="3.90.180.10">
    <property type="entry name" value="Medium-chain alcohol dehydrogenases, catalytic domain"/>
    <property type="match status" value="1"/>
</dbReference>
<dbReference type="SMART" id="SM00829">
    <property type="entry name" value="PKS_ER"/>
    <property type="match status" value="1"/>
</dbReference>
<name>A0ABU5SQ43_9BACT</name>
<evidence type="ECO:0000313" key="5">
    <source>
        <dbReference type="Proteomes" id="UP001302222"/>
    </source>
</evidence>
<dbReference type="InterPro" id="IPR013154">
    <property type="entry name" value="ADH-like_N"/>
</dbReference>
<dbReference type="Proteomes" id="UP001302222">
    <property type="component" value="Unassembled WGS sequence"/>
</dbReference>
<dbReference type="RefSeq" id="WP_323689553.1">
    <property type="nucleotide sequence ID" value="NZ_JAYGIM010000021.1"/>
</dbReference>
<reference evidence="4 5" key="1">
    <citation type="submission" date="2023-12" db="EMBL/GenBank/DDBJ databases">
        <title>Novel species of the genus Arcicella isolated from rivers.</title>
        <authorList>
            <person name="Lu H."/>
        </authorList>
    </citation>
    <scope>NUCLEOTIDE SEQUENCE [LARGE SCALE GENOMIC DNA]</scope>
    <source>
        <strain evidence="4 5">DC25W</strain>
    </source>
</reference>
<keyword evidence="2" id="KW-0560">Oxidoreductase</keyword>
<dbReference type="PANTHER" id="PTHR48106">
    <property type="entry name" value="QUINONE OXIDOREDUCTASE PIG3-RELATED"/>
    <property type="match status" value="1"/>
</dbReference>
<keyword evidence="1" id="KW-0521">NADP</keyword>